<dbReference type="GO" id="GO:0007283">
    <property type="term" value="P:spermatogenesis"/>
    <property type="evidence" value="ECO:0007669"/>
    <property type="project" value="UniProtKB-KW"/>
</dbReference>
<dbReference type="OrthoDB" id="413404at2759"/>
<evidence type="ECO:0000256" key="4">
    <source>
        <dbReference type="ARBA" id="ARBA00009316"/>
    </source>
</evidence>
<dbReference type="GO" id="GO:1902017">
    <property type="term" value="P:regulation of cilium assembly"/>
    <property type="evidence" value="ECO:0007669"/>
    <property type="project" value="TreeGrafter"/>
</dbReference>
<keyword evidence="10" id="KW-0744">Spermatogenesis</keyword>
<dbReference type="SUPFAM" id="SSF57997">
    <property type="entry name" value="Tropomyosin"/>
    <property type="match status" value="1"/>
</dbReference>
<evidence type="ECO:0000256" key="17">
    <source>
        <dbReference type="ARBA" id="ARBA00043200"/>
    </source>
</evidence>
<evidence type="ECO:0000256" key="11">
    <source>
        <dbReference type="ARBA" id="ARBA00023054"/>
    </source>
</evidence>
<keyword evidence="5" id="KW-0217">Developmental protein</keyword>
<dbReference type="GO" id="GO:0000922">
    <property type="term" value="C:spindle pole"/>
    <property type="evidence" value="ECO:0007669"/>
    <property type="project" value="UniProtKB-SubCell"/>
</dbReference>
<evidence type="ECO:0000256" key="13">
    <source>
        <dbReference type="ARBA" id="ARBA00023212"/>
    </source>
</evidence>
<feature type="region of interest" description="Disordered" evidence="19">
    <location>
        <begin position="619"/>
        <end position="638"/>
    </location>
</feature>
<dbReference type="GO" id="GO:0031514">
    <property type="term" value="C:motile cilium"/>
    <property type="evidence" value="ECO:0007669"/>
    <property type="project" value="UniProtKB-SubCell"/>
</dbReference>
<gene>
    <name evidence="20" type="ORF">MATL_G00057400</name>
</gene>
<keyword evidence="11 18" id="KW-0175">Coiled coil</keyword>
<keyword evidence="14" id="KW-0966">Cell projection</keyword>
<evidence type="ECO:0000256" key="5">
    <source>
        <dbReference type="ARBA" id="ARBA00022473"/>
    </source>
</evidence>
<feature type="coiled-coil region" evidence="18">
    <location>
        <begin position="720"/>
        <end position="786"/>
    </location>
</feature>
<feature type="compositionally biased region" description="Basic and acidic residues" evidence="19">
    <location>
        <begin position="619"/>
        <end position="633"/>
    </location>
</feature>
<protein>
    <recommendedName>
        <fullName evidence="15">Outer dense fiber protein 2</fullName>
    </recommendedName>
    <alternativeName>
        <fullName evidence="16">Cenexin</fullName>
    </alternativeName>
    <alternativeName>
        <fullName evidence="17">Outer dense fiber of sperm tails protein 2</fullName>
    </alternativeName>
</protein>
<feature type="region of interest" description="Disordered" evidence="19">
    <location>
        <begin position="408"/>
        <end position="431"/>
    </location>
</feature>
<keyword evidence="21" id="KW-1185">Reference proteome</keyword>
<proteinExistence type="inferred from homology"/>
<evidence type="ECO:0000313" key="20">
    <source>
        <dbReference type="EMBL" id="KAG7480550.1"/>
    </source>
</evidence>
<accession>A0A9D3QBX5</accession>
<dbReference type="GO" id="GO:0005874">
    <property type="term" value="C:microtubule"/>
    <property type="evidence" value="ECO:0007669"/>
    <property type="project" value="UniProtKB-KW"/>
</dbReference>
<dbReference type="GO" id="GO:0005813">
    <property type="term" value="C:centrosome"/>
    <property type="evidence" value="ECO:0007669"/>
    <property type="project" value="TreeGrafter"/>
</dbReference>
<evidence type="ECO:0000256" key="18">
    <source>
        <dbReference type="SAM" id="Coils"/>
    </source>
</evidence>
<keyword evidence="9" id="KW-0282">Flagellum</keyword>
<dbReference type="PANTHER" id="PTHR23162">
    <property type="entry name" value="OUTER DENSE FIBER OF SPERM TAILS 2"/>
    <property type="match status" value="1"/>
</dbReference>
<dbReference type="InterPro" id="IPR026099">
    <property type="entry name" value="Odf2-rel"/>
</dbReference>
<keyword evidence="13" id="KW-0206">Cytoskeleton</keyword>
<dbReference type="Proteomes" id="UP001046870">
    <property type="component" value="Chromosome 4"/>
</dbReference>
<keyword evidence="7" id="KW-0493">Microtubule</keyword>
<reference evidence="20" key="1">
    <citation type="submission" date="2021-01" db="EMBL/GenBank/DDBJ databases">
        <authorList>
            <person name="Zahm M."/>
            <person name="Roques C."/>
            <person name="Cabau C."/>
            <person name="Klopp C."/>
            <person name="Donnadieu C."/>
            <person name="Jouanno E."/>
            <person name="Lampietro C."/>
            <person name="Louis A."/>
            <person name="Herpin A."/>
            <person name="Echchiki A."/>
            <person name="Berthelot C."/>
            <person name="Parey E."/>
            <person name="Roest-Crollius H."/>
            <person name="Braasch I."/>
            <person name="Postlethwait J."/>
            <person name="Bobe J."/>
            <person name="Montfort J."/>
            <person name="Bouchez O."/>
            <person name="Begum T."/>
            <person name="Mejri S."/>
            <person name="Adams A."/>
            <person name="Chen W.-J."/>
            <person name="Guiguen Y."/>
        </authorList>
    </citation>
    <scope>NUCLEOTIDE SEQUENCE</scope>
    <source>
        <strain evidence="20">YG-15Mar2019-1</strain>
        <tissue evidence="20">Brain</tissue>
    </source>
</reference>
<evidence type="ECO:0000256" key="10">
    <source>
        <dbReference type="ARBA" id="ARBA00022871"/>
    </source>
</evidence>
<dbReference type="EMBL" id="JAFDVH010000004">
    <property type="protein sequence ID" value="KAG7480550.1"/>
    <property type="molecule type" value="Genomic_DNA"/>
</dbReference>
<name>A0A9D3QBX5_MEGAT</name>
<sequence length="832" mass="95577">MKTPSSSPPLHVHVPETIPVHVHLKKSQKSSSAKTPQMTIKEMKMKGDVANLRASAKKKAQVPWIPPGKASIRDVLYKWEGPTHRLEVRPVPEPDLSPPALRLADLSSDEEEVLHGRINQYEKKIDSLMTEVGSLKSEVKLRKKEQQLERQSKKLSASHRVIKEQEEELEEVTKELEVTEQENTRLRQSIEKMREESDHTRLETEALLEEKGTLLRKLVEAEIDGAAAAKQVSALKETMGKIRTEKRMSGSDSALLARQKELLMQKLETFEGTNRALRHLLREHHGQETELIRLSEQREVLIKRLADAETEKTNLLVEFQDKEKEVEQLASLLETEKENARTTGELSKVLESARAHLQEQVRSKEADSSRQSVQIRSLERKVSQQQGEVEHLLEQLKALQQAYDMDKESLKRATREQKHRAERSEDTAGHLSTQLLEKETELTEARAAAESWRNRHAQEVKEKSQLEVEITVLNNQVATLTDQLHSAEDKARAEIEGLLSRLHCLTSDSATTRLENQRLKATLSTMEEKLSLSQSEVQQLKTSVKQYESLVDNYKSQLQKTRAEVDEHRLKLEAAEKEAQEVRAELEREVEAVQRQLLGRLKELEPLPEALRRTEQQLREAEEQVQAHERRSTEQSSTLADVRLKVEQQSSRMEAVREKNLLLLEENKQLKHRVESLERKLEETNASNRDLVQAIANREETIHSSQLHLEGKSRECSVLARQLEDALDDARRQADLTRDRAVSKERSAQSRVLDLETQLRLTQAELDQLRRNKEDTERRYQTRLQDVKDRLEQSDSTNRSLQNYVQFLKASYANVFSDSVLSSAPLHPSSPL</sequence>
<feature type="coiled-coil region" evidence="18">
    <location>
        <begin position="291"/>
        <end position="339"/>
    </location>
</feature>
<organism evidence="20 21">
    <name type="scientific">Megalops atlanticus</name>
    <name type="common">Tarpon</name>
    <name type="synonym">Clupea gigantea</name>
    <dbReference type="NCBI Taxonomy" id="7932"/>
    <lineage>
        <taxon>Eukaryota</taxon>
        <taxon>Metazoa</taxon>
        <taxon>Chordata</taxon>
        <taxon>Craniata</taxon>
        <taxon>Vertebrata</taxon>
        <taxon>Euteleostomi</taxon>
        <taxon>Actinopterygii</taxon>
        <taxon>Neopterygii</taxon>
        <taxon>Teleostei</taxon>
        <taxon>Elopiformes</taxon>
        <taxon>Megalopidae</taxon>
        <taxon>Megalops</taxon>
    </lineage>
</organism>
<feature type="coiled-coil region" evidence="18">
    <location>
        <begin position="118"/>
        <end position="210"/>
    </location>
</feature>
<evidence type="ECO:0000256" key="3">
    <source>
        <dbReference type="ARBA" id="ARBA00004647"/>
    </source>
</evidence>
<evidence type="ECO:0000256" key="15">
    <source>
        <dbReference type="ARBA" id="ARBA00040458"/>
    </source>
</evidence>
<evidence type="ECO:0000256" key="16">
    <source>
        <dbReference type="ARBA" id="ARBA00041830"/>
    </source>
</evidence>
<keyword evidence="12" id="KW-0969">Cilium</keyword>
<dbReference type="GO" id="GO:0030154">
    <property type="term" value="P:cell differentiation"/>
    <property type="evidence" value="ECO:0007669"/>
    <property type="project" value="UniProtKB-KW"/>
</dbReference>
<evidence type="ECO:0000256" key="12">
    <source>
        <dbReference type="ARBA" id="ARBA00023069"/>
    </source>
</evidence>
<keyword evidence="8" id="KW-0221">Differentiation</keyword>
<evidence type="ECO:0000256" key="8">
    <source>
        <dbReference type="ARBA" id="ARBA00022782"/>
    </source>
</evidence>
<evidence type="ECO:0000256" key="6">
    <source>
        <dbReference type="ARBA" id="ARBA00022490"/>
    </source>
</evidence>
<comment type="similarity">
    <text evidence="4">Belongs to the ODF2 family.</text>
</comment>
<keyword evidence="6" id="KW-0963">Cytoplasm</keyword>
<dbReference type="PANTHER" id="PTHR23162:SF8">
    <property type="entry name" value="OUTER DENSE FIBER PROTEIN 2"/>
    <property type="match status" value="1"/>
</dbReference>
<evidence type="ECO:0000256" key="1">
    <source>
        <dbReference type="ARBA" id="ARBA00004114"/>
    </source>
</evidence>
<comment type="caution">
    <text evidence="20">The sequence shown here is derived from an EMBL/GenBank/DDBJ whole genome shotgun (WGS) entry which is preliminary data.</text>
</comment>
<comment type="subcellular location">
    <subcellularLocation>
        <location evidence="2">Cell projection</location>
        <location evidence="2">Cilium</location>
        <location evidence="2">Flagellum</location>
    </subcellularLocation>
    <subcellularLocation>
        <location evidence="1">Cytoplasm</location>
        <location evidence="1">Cytoskeleton</location>
        <location evidence="1">Microtubule organizing center</location>
        <location evidence="1">Centrosome</location>
        <location evidence="1">Centriole</location>
    </subcellularLocation>
    <subcellularLocation>
        <location evidence="3">Cytoplasm</location>
        <location evidence="3">Cytoskeleton</location>
        <location evidence="3">Spindle pole</location>
    </subcellularLocation>
</comment>
<evidence type="ECO:0000256" key="14">
    <source>
        <dbReference type="ARBA" id="ARBA00023273"/>
    </source>
</evidence>
<evidence type="ECO:0000256" key="19">
    <source>
        <dbReference type="SAM" id="MobiDB-lite"/>
    </source>
</evidence>
<dbReference type="AlphaFoldDB" id="A0A9D3QBX5"/>
<evidence type="ECO:0000256" key="7">
    <source>
        <dbReference type="ARBA" id="ARBA00022701"/>
    </source>
</evidence>
<dbReference type="GO" id="GO:0005814">
    <property type="term" value="C:centriole"/>
    <property type="evidence" value="ECO:0007669"/>
    <property type="project" value="UniProtKB-SubCell"/>
</dbReference>
<evidence type="ECO:0000313" key="21">
    <source>
        <dbReference type="Proteomes" id="UP001046870"/>
    </source>
</evidence>
<evidence type="ECO:0000256" key="9">
    <source>
        <dbReference type="ARBA" id="ARBA00022846"/>
    </source>
</evidence>
<evidence type="ECO:0000256" key="2">
    <source>
        <dbReference type="ARBA" id="ARBA00004230"/>
    </source>
</evidence>